<feature type="compositionally biased region" description="Polar residues" evidence="1">
    <location>
        <begin position="50"/>
        <end position="61"/>
    </location>
</feature>
<dbReference type="AlphaFoldDB" id="A0AA43QN20"/>
<gene>
    <name evidence="2" type="ORF">OHK93_007649</name>
</gene>
<protein>
    <recommendedName>
        <fullName evidence="4">DUF1754-domain-containing protein</fullName>
    </recommendedName>
</protein>
<dbReference type="PANTHER" id="PTHR13282:SF6">
    <property type="entry name" value="PROTEIN FAM32A"/>
    <property type="match status" value="1"/>
</dbReference>
<evidence type="ECO:0000313" key="3">
    <source>
        <dbReference type="Proteomes" id="UP001161017"/>
    </source>
</evidence>
<dbReference type="Proteomes" id="UP001161017">
    <property type="component" value="Unassembled WGS sequence"/>
</dbReference>
<sequence>MPSGDYAAVSTGALKLKGVASSSKIVKHKKKKKVKPPPSPDAAKEDEPPSEQSTELQLSKTTTDDHPEDNDAPRNNDSDPHQKDHRPEPQRAGKTEAELRHEERRRKRLDERLKREGIKTHKEKVEELNRYLSNLSEHHDIQCDKGIG</sequence>
<dbReference type="Pfam" id="PF08555">
    <property type="entry name" value="FAM32A"/>
    <property type="match status" value="1"/>
</dbReference>
<feature type="compositionally biased region" description="Basic and acidic residues" evidence="1">
    <location>
        <begin position="62"/>
        <end position="115"/>
    </location>
</feature>
<name>A0AA43QN20_9LECA</name>
<dbReference type="PANTHER" id="PTHR13282">
    <property type="entry name" value="PROTEIN FAM32A"/>
    <property type="match status" value="1"/>
</dbReference>
<keyword evidence="3" id="KW-1185">Reference proteome</keyword>
<comment type="caution">
    <text evidence="2">The sequence shown here is derived from an EMBL/GenBank/DDBJ whole genome shotgun (WGS) entry which is preliminary data.</text>
</comment>
<dbReference type="InterPro" id="IPR013865">
    <property type="entry name" value="FAM32A"/>
</dbReference>
<organism evidence="2 3">
    <name type="scientific">Ramalina farinacea</name>
    <dbReference type="NCBI Taxonomy" id="258253"/>
    <lineage>
        <taxon>Eukaryota</taxon>
        <taxon>Fungi</taxon>
        <taxon>Dikarya</taxon>
        <taxon>Ascomycota</taxon>
        <taxon>Pezizomycotina</taxon>
        <taxon>Lecanoromycetes</taxon>
        <taxon>OSLEUM clade</taxon>
        <taxon>Lecanoromycetidae</taxon>
        <taxon>Lecanorales</taxon>
        <taxon>Lecanorineae</taxon>
        <taxon>Ramalinaceae</taxon>
        <taxon>Ramalina</taxon>
    </lineage>
</organism>
<evidence type="ECO:0000256" key="1">
    <source>
        <dbReference type="SAM" id="MobiDB-lite"/>
    </source>
</evidence>
<feature type="compositionally biased region" description="Basic residues" evidence="1">
    <location>
        <begin position="25"/>
        <end position="35"/>
    </location>
</feature>
<dbReference type="GO" id="GO:0005730">
    <property type="term" value="C:nucleolus"/>
    <property type="evidence" value="ECO:0007669"/>
    <property type="project" value="TreeGrafter"/>
</dbReference>
<evidence type="ECO:0000313" key="2">
    <source>
        <dbReference type="EMBL" id="MDI1488374.1"/>
    </source>
</evidence>
<reference evidence="2" key="1">
    <citation type="journal article" date="2023" name="Genome Biol. Evol.">
        <title>First Whole Genome Sequence and Flow Cytometry Genome Size Data for the Lichen-Forming Fungus Ramalina farinacea (Ascomycota).</title>
        <authorList>
            <person name="Llewellyn T."/>
            <person name="Mian S."/>
            <person name="Hill R."/>
            <person name="Leitch I.J."/>
            <person name="Gaya E."/>
        </authorList>
    </citation>
    <scope>NUCLEOTIDE SEQUENCE</scope>
    <source>
        <strain evidence="2">LIQ254RAFAR</strain>
    </source>
</reference>
<feature type="region of interest" description="Disordered" evidence="1">
    <location>
        <begin position="1"/>
        <end position="115"/>
    </location>
</feature>
<accession>A0AA43QN20</accession>
<proteinExistence type="predicted"/>
<evidence type="ECO:0008006" key="4">
    <source>
        <dbReference type="Google" id="ProtNLM"/>
    </source>
</evidence>
<dbReference type="EMBL" id="JAPUFD010000007">
    <property type="protein sequence ID" value="MDI1488374.1"/>
    <property type="molecule type" value="Genomic_DNA"/>
</dbReference>